<dbReference type="GO" id="GO:0046872">
    <property type="term" value="F:metal ion binding"/>
    <property type="evidence" value="ECO:0007669"/>
    <property type="project" value="UniProtKB-KW"/>
</dbReference>
<evidence type="ECO:0000256" key="4">
    <source>
        <dbReference type="ARBA" id="ARBA00022833"/>
    </source>
</evidence>
<dbReference type="Gene3D" id="3.40.50.10310">
    <property type="entry name" value="Creatininase"/>
    <property type="match status" value="1"/>
</dbReference>
<keyword evidence="2" id="KW-0479">Metal-binding</keyword>
<reference evidence="6 7" key="1">
    <citation type="submission" date="2019-05" db="EMBL/GenBank/DDBJ databases">
        <title>Nakamurella sp. N5BH11, whole genome shotgun sequence.</title>
        <authorList>
            <person name="Tuo L."/>
        </authorList>
    </citation>
    <scope>NUCLEOTIDE SEQUENCE [LARGE SCALE GENOMIC DNA]</scope>
    <source>
        <strain evidence="6 7">N5BH11</strain>
    </source>
</reference>
<comment type="cofactor">
    <cofactor evidence="1">
        <name>Zn(2+)</name>
        <dbReference type="ChEBI" id="CHEBI:29105"/>
    </cofactor>
</comment>
<evidence type="ECO:0000256" key="3">
    <source>
        <dbReference type="ARBA" id="ARBA00022801"/>
    </source>
</evidence>
<dbReference type="SUPFAM" id="SSF102215">
    <property type="entry name" value="Creatininase"/>
    <property type="match status" value="1"/>
</dbReference>
<dbReference type="GO" id="GO:0016811">
    <property type="term" value="F:hydrolase activity, acting on carbon-nitrogen (but not peptide) bonds, in linear amides"/>
    <property type="evidence" value="ECO:0007669"/>
    <property type="project" value="TreeGrafter"/>
</dbReference>
<dbReference type="AlphaFoldDB" id="A0A4U6QNK7"/>
<dbReference type="EMBL" id="SZZH01000001">
    <property type="protein sequence ID" value="TKV61999.1"/>
    <property type="molecule type" value="Genomic_DNA"/>
</dbReference>
<dbReference type="NCBIfam" id="TIGR03964">
    <property type="entry name" value="mycofact_creat"/>
    <property type="match status" value="1"/>
</dbReference>
<dbReference type="GO" id="GO:0009231">
    <property type="term" value="P:riboflavin biosynthetic process"/>
    <property type="evidence" value="ECO:0007669"/>
    <property type="project" value="TreeGrafter"/>
</dbReference>
<dbReference type="InterPro" id="IPR024087">
    <property type="entry name" value="Creatininase-like_sf"/>
</dbReference>
<evidence type="ECO:0000256" key="2">
    <source>
        <dbReference type="ARBA" id="ARBA00022723"/>
    </source>
</evidence>
<comment type="similarity">
    <text evidence="5">Belongs to the creatininase superfamily.</text>
</comment>
<comment type="caution">
    <text evidence="6">The sequence shown here is derived from an EMBL/GenBank/DDBJ whole genome shotgun (WGS) entry which is preliminary data.</text>
</comment>
<keyword evidence="7" id="KW-1185">Reference proteome</keyword>
<evidence type="ECO:0000256" key="5">
    <source>
        <dbReference type="ARBA" id="ARBA00024029"/>
    </source>
</evidence>
<dbReference type="RefSeq" id="WP_137449304.1">
    <property type="nucleotide sequence ID" value="NZ_SZZH01000001.1"/>
</dbReference>
<dbReference type="InterPro" id="IPR023871">
    <property type="entry name" value="MftE"/>
</dbReference>
<sequence length="231" mass="23969">MSEPGLAAATWPEVAAAPRRVLLLPLGSTEQHGPHLPLSTDTVVAAELAAWVHRRLPEVGLAPAIPYGASGEHAHFPGTLSIGTPALAQLLIEFVRHAAGDWRHVLVVNGHGGNADALAQAVTLTRYEGRSLHVFHAASGGPRADPHAGHRETSLMLHLAPDTVRLHRAAPGATADLAELLPRLATGGVRAVSANGVLGDPTGASAREGASIFDGMAARLVDRVRTLLATE</sequence>
<proteinExistence type="inferred from homology"/>
<gene>
    <name evidence="6" type="primary">mftE</name>
    <name evidence="6" type="ORF">FDO65_10890</name>
</gene>
<evidence type="ECO:0000313" key="7">
    <source>
        <dbReference type="Proteomes" id="UP000306985"/>
    </source>
</evidence>
<dbReference type="Proteomes" id="UP000306985">
    <property type="component" value="Unassembled WGS sequence"/>
</dbReference>
<evidence type="ECO:0000313" key="6">
    <source>
        <dbReference type="EMBL" id="TKV61999.1"/>
    </source>
</evidence>
<protein>
    <submittedName>
        <fullName evidence="6">Mycofactocin biosynthesis peptidyl-dipeptidase MftE</fullName>
    </submittedName>
</protein>
<dbReference type="Pfam" id="PF02633">
    <property type="entry name" value="Creatininase"/>
    <property type="match status" value="1"/>
</dbReference>
<dbReference type="PANTHER" id="PTHR35005:SF1">
    <property type="entry name" value="2-AMINO-5-FORMYLAMINO-6-RIBOSYLAMINOPYRIMIDIN-4(3H)-ONE 5'-MONOPHOSPHATE DEFORMYLASE"/>
    <property type="match status" value="1"/>
</dbReference>
<name>A0A4U6QNK7_9ACTN</name>
<dbReference type="OrthoDB" id="9801445at2"/>
<keyword evidence="3" id="KW-0378">Hydrolase</keyword>
<dbReference type="PANTHER" id="PTHR35005">
    <property type="entry name" value="3-DEHYDRO-SCYLLO-INOSOSE HYDROLASE"/>
    <property type="match status" value="1"/>
</dbReference>
<dbReference type="InterPro" id="IPR003785">
    <property type="entry name" value="Creatininase/forma_Hydrolase"/>
</dbReference>
<organism evidence="6 7">
    <name type="scientific">Nakamurella flava</name>
    <dbReference type="NCBI Taxonomy" id="2576308"/>
    <lineage>
        <taxon>Bacteria</taxon>
        <taxon>Bacillati</taxon>
        <taxon>Actinomycetota</taxon>
        <taxon>Actinomycetes</taxon>
        <taxon>Nakamurellales</taxon>
        <taxon>Nakamurellaceae</taxon>
        <taxon>Nakamurella</taxon>
    </lineage>
</organism>
<evidence type="ECO:0000256" key="1">
    <source>
        <dbReference type="ARBA" id="ARBA00001947"/>
    </source>
</evidence>
<keyword evidence="4" id="KW-0862">Zinc</keyword>
<accession>A0A4U6QNK7</accession>